<evidence type="ECO:0000313" key="3">
    <source>
        <dbReference type="Proteomes" id="UP000070452"/>
    </source>
</evidence>
<evidence type="ECO:0000313" key="2">
    <source>
        <dbReference type="EMBL" id="KWX18975.1"/>
    </source>
</evidence>
<dbReference type="EMBL" id="LRHK01000001">
    <property type="protein sequence ID" value="KWX18975.1"/>
    <property type="molecule type" value="Genomic_DNA"/>
</dbReference>
<comment type="caution">
    <text evidence="2">The sequence shown here is derived from an EMBL/GenBank/DDBJ whole genome shotgun (WGS) entry which is preliminary data.</text>
</comment>
<name>A0A132P9F7_ENTFC</name>
<dbReference type="Pfam" id="PF08818">
    <property type="entry name" value="DUF1801"/>
    <property type="match status" value="1"/>
</dbReference>
<dbReference type="AlphaFoldDB" id="A0A132P9F7"/>
<organism evidence="2 3">
    <name type="scientific">Enterococcus faecium</name>
    <name type="common">Streptococcus faecium</name>
    <dbReference type="NCBI Taxonomy" id="1352"/>
    <lineage>
        <taxon>Bacteria</taxon>
        <taxon>Bacillati</taxon>
        <taxon>Bacillota</taxon>
        <taxon>Bacilli</taxon>
        <taxon>Lactobacillales</taxon>
        <taxon>Enterococcaceae</taxon>
        <taxon>Enterococcus</taxon>
    </lineage>
</organism>
<dbReference type="InterPro" id="IPR014922">
    <property type="entry name" value="YdhG-like"/>
</dbReference>
<dbReference type="SUPFAM" id="SSF159888">
    <property type="entry name" value="YdhG-like"/>
    <property type="match status" value="1"/>
</dbReference>
<gene>
    <name evidence="2" type="ORF">AWT83_11030</name>
</gene>
<sequence length="122" mass="14513">MEKFQPIINQIKEKEHQQKIKDLFAKITETYPQLDTTVKWNQPMFTDHGTFIIAFSFAKNHFSIAPEKAAIRDLEKNIQEAGYVYTDNVIKVPWKSVINWELIEQLISFNIEDKKGHDKFWR</sequence>
<protein>
    <submittedName>
        <fullName evidence="2">Iron chaperone</fullName>
    </submittedName>
</protein>
<reference evidence="2 3" key="1">
    <citation type="submission" date="2016-01" db="EMBL/GenBank/DDBJ databases">
        <title>Molecular Mechanisms for transfer of large genomic segments between Enterococcus faecium strains.</title>
        <authorList>
            <person name="Garcia-Solache M.A."/>
            <person name="Lebreton F."/>
            <person name="Mclaughlin R.E."/>
            <person name="Whiteaker J.D."/>
            <person name="Gilmore M.S."/>
            <person name="Rice L.B."/>
        </authorList>
    </citation>
    <scope>NUCLEOTIDE SEQUENCE [LARGE SCALE GENOMIC DNA]</scope>
    <source>
        <strain evidence="2 3">D344RRF x C68</strain>
    </source>
</reference>
<dbReference type="Gene3D" id="3.90.1150.200">
    <property type="match status" value="1"/>
</dbReference>
<dbReference type="Proteomes" id="UP000070452">
    <property type="component" value="Unassembled WGS sequence"/>
</dbReference>
<dbReference type="RefSeq" id="WP_002317623.1">
    <property type="nucleotide sequence ID" value="NZ_CP120355.1"/>
</dbReference>
<proteinExistence type="predicted"/>
<accession>A0A132P9F7</accession>
<evidence type="ECO:0000259" key="1">
    <source>
        <dbReference type="Pfam" id="PF08818"/>
    </source>
</evidence>
<feature type="domain" description="YdhG-like" evidence="1">
    <location>
        <begin position="16"/>
        <end position="111"/>
    </location>
</feature>